<evidence type="ECO:0000259" key="3">
    <source>
        <dbReference type="Pfam" id="PF02737"/>
    </source>
</evidence>
<dbReference type="InterPro" id="IPR036291">
    <property type="entry name" value="NAD(P)-bd_dom_sf"/>
</dbReference>
<dbReference type="WBParaSite" id="ASIM_0001604201-mRNA-1">
    <property type="protein sequence ID" value="ASIM_0001604201-mRNA-1"/>
    <property type="gene ID" value="ASIM_0001604201"/>
</dbReference>
<dbReference type="GO" id="GO:0004300">
    <property type="term" value="F:enoyl-CoA hydratase activity"/>
    <property type="evidence" value="ECO:0007669"/>
    <property type="project" value="TreeGrafter"/>
</dbReference>
<dbReference type="Pfam" id="PF00725">
    <property type="entry name" value="3HCDH"/>
    <property type="match status" value="1"/>
</dbReference>
<dbReference type="Pfam" id="PF02737">
    <property type="entry name" value="3HCDH_N"/>
    <property type="match status" value="1"/>
</dbReference>
<dbReference type="InterPro" id="IPR050136">
    <property type="entry name" value="FA_oxidation_alpha_subunit"/>
</dbReference>
<evidence type="ECO:0000256" key="1">
    <source>
        <dbReference type="ARBA" id="ARBA00023002"/>
    </source>
</evidence>
<dbReference type="InterPro" id="IPR006176">
    <property type="entry name" value="3-OHacyl-CoA_DH_NAD-bd"/>
</dbReference>
<organism evidence="6">
    <name type="scientific">Anisakis simplex</name>
    <name type="common">Herring worm</name>
    <dbReference type="NCBI Taxonomy" id="6269"/>
    <lineage>
        <taxon>Eukaryota</taxon>
        <taxon>Metazoa</taxon>
        <taxon>Ecdysozoa</taxon>
        <taxon>Nematoda</taxon>
        <taxon>Chromadorea</taxon>
        <taxon>Rhabditida</taxon>
        <taxon>Spirurina</taxon>
        <taxon>Ascaridomorpha</taxon>
        <taxon>Ascaridoidea</taxon>
        <taxon>Anisakidae</taxon>
        <taxon>Anisakis</taxon>
        <taxon>Anisakis simplex complex</taxon>
    </lineage>
</organism>
<keyword evidence="1" id="KW-0560">Oxidoreductase</keyword>
<keyword evidence="5" id="KW-1185">Reference proteome</keyword>
<dbReference type="GO" id="GO:0070403">
    <property type="term" value="F:NAD+ binding"/>
    <property type="evidence" value="ECO:0007669"/>
    <property type="project" value="InterPro"/>
</dbReference>
<dbReference type="InterPro" id="IPR013328">
    <property type="entry name" value="6PGD_dom2"/>
</dbReference>
<feature type="domain" description="3-hydroxyacyl-CoA dehydrogenase NAD binding" evidence="3">
    <location>
        <begin position="14"/>
        <end position="93"/>
    </location>
</feature>
<feature type="domain" description="3-hydroxyacyl-CoA dehydrogenase C-terminal" evidence="2">
    <location>
        <begin position="106"/>
        <end position="165"/>
    </location>
</feature>
<sequence length="238" mass="26815">MTPEFESSSQSYTDLLEKVELVVGSEVPIAVNSFGESLEQLCSKCKYPERILGVFYVMPVERVECAELIKHNKTNQKSIATVASLLQLQKKLMLLSTDANDKPGYYIVQCMLAAINELDRQICEGYLRNANDVDKLLSGAGFMMNFAELSDAIGLDVINDVVSRFTTSNYHFKLDFIQKMEGDVGCVFGMGFPAFLGGPFRFHDEHLQENADIINDRKNCLEFLQEALSDSNVKRFYD</sequence>
<dbReference type="Gene3D" id="1.10.1040.50">
    <property type="match status" value="1"/>
</dbReference>
<gene>
    <name evidence="4" type="ORF">ASIM_LOCUS15449</name>
</gene>
<dbReference type="EMBL" id="UYRR01032329">
    <property type="protein sequence ID" value="VDK55180.1"/>
    <property type="molecule type" value="Genomic_DNA"/>
</dbReference>
<dbReference type="PANTHER" id="PTHR43612">
    <property type="entry name" value="TRIFUNCTIONAL ENZYME SUBUNIT ALPHA"/>
    <property type="match status" value="1"/>
</dbReference>
<dbReference type="SUPFAM" id="SSF51735">
    <property type="entry name" value="NAD(P)-binding Rossmann-fold domains"/>
    <property type="match status" value="1"/>
</dbReference>
<dbReference type="InterPro" id="IPR008927">
    <property type="entry name" value="6-PGluconate_DH-like_C_sf"/>
</dbReference>
<protein>
    <submittedName>
        <fullName evidence="6">Trifunctional enzyme subunit alpha, mitochondrial (inferred by orthology to a human protein)</fullName>
    </submittedName>
</protein>
<reference evidence="4 5" key="2">
    <citation type="submission" date="2018-11" db="EMBL/GenBank/DDBJ databases">
        <authorList>
            <consortium name="Pathogen Informatics"/>
        </authorList>
    </citation>
    <scope>NUCLEOTIDE SEQUENCE [LARGE SCALE GENOMIC DNA]</scope>
</reference>
<dbReference type="Gene3D" id="3.40.50.720">
    <property type="entry name" value="NAD(P)-binding Rossmann-like Domain"/>
    <property type="match status" value="1"/>
</dbReference>
<dbReference type="AlphaFoldDB" id="A0A0M3K501"/>
<evidence type="ECO:0000259" key="2">
    <source>
        <dbReference type="Pfam" id="PF00725"/>
    </source>
</evidence>
<accession>A0A0M3K501</accession>
<dbReference type="SUPFAM" id="SSF48179">
    <property type="entry name" value="6-phosphogluconate dehydrogenase C-terminal domain-like"/>
    <property type="match status" value="1"/>
</dbReference>
<reference evidence="6" key="1">
    <citation type="submission" date="2017-02" db="UniProtKB">
        <authorList>
            <consortium name="WormBaseParasite"/>
        </authorList>
    </citation>
    <scope>IDENTIFICATION</scope>
</reference>
<proteinExistence type="predicted"/>
<dbReference type="GO" id="GO:0006635">
    <property type="term" value="P:fatty acid beta-oxidation"/>
    <property type="evidence" value="ECO:0007669"/>
    <property type="project" value="UniProtKB-ARBA"/>
</dbReference>
<dbReference type="PANTHER" id="PTHR43612:SF3">
    <property type="entry name" value="TRIFUNCTIONAL ENZYME SUBUNIT ALPHA, MITOCHONDRIAL"/>
    <property type="match status" value="1"/>
</dbReference>
<dbReference type="GO" id="GO:0016509">
    <property type="term" value="F:long-chain (3S)-3-hydroxyacyl-CoA dehydrogenase (NAD+) activity"/>
    <property type="evidence" value="ECO:0007669"/>
    <property type="project" value="TreeGrafter"/>
</dbReference>
<evidence type="ECO:0000313" key="4">
    <source>
        <dbReference type="EMBL" id="VDK55180.1"/>
    </source>
</evidence>
<name>A0A0M3K501_ANISI</name>
<evidence type="ECO:0000313" key="6">
    <source>
        <dbReference type="WBParaSite" id="ASIM_0001604201-mRNA-1"/>
    </source>
</evidence>
<dbReference type="InterPro" id="IPR006108">
    <property type="entry name" value="3HC_DH_C"/>
</dbReference>
<dbReference type="Gene3D" id="1.10.1040.10">
    <property type="entry name" value="N-(1-d-carboxylethyl)-l-norvaline Dehydrogenase, domain 2"/>
    <property type="match status" value="1"/>
</dbReference>
<evidence type="ECO:0000313" key="5">
    <source>
        <dbReference type="Proteomes" id="UP000267096"/>
    </source>
</evidence>
<dbReference type="Proteomes" id="UP000267096">
    <property type="component" value="Unassembled WGS sequence"/>
</dbReference>